<name>A0A2X2C330_PROMI</name>
<gene>
    <name evidence="5" type="primary">ydfH_2</name>
    <name evidence="5" type="ORF">NCTC10975_04297</name>
</gene>
<keyword evidence="3" id="KW-0804">Transcription</keyword>
<dbReference type="InterPro" id="IPR036388">
    <property type="entry name" value="WH-like_DNA-bd_sf"/>
</dbReference>
<accession>A0A2X2C330</accession>
<dbReference type="CDD" id="cd07377">
    <property type="entry name" value="WHTH_GntR"/>
    <property type="match status" value="1"/>
</dbReference>
<dbReference type="SUPFAM" id="SSF46785">
    <property type="entry name" value="Winged helix' DNA-binding domain"/>
    <property type="match status" value="1"/>
</dbReference>
<reference evidence="5 6" key="1">
    <citation type="submission" date="2018-06" db="EMBL/GenBank/DDBJ databases">
        <authorList>
            <consortium name="Pathogen Informatics"/>
            <person name="Doyle S."/>
        </authorList>
    </citation>
    <scope>NUCLEOTIDE SEQUENCE [LARGE SCALE GENOMIC DNA]</scope>
    <source>
        <strain evidence="5 6">NCTC10975</strain>
    </source>
</reference>
<dbReference type="PANTHER" id="PTHR43537">
    <property type="entry name" value="TRANSCRIPTIONAL REGULATOR, GNTR FAMILY"/>
    <property type="match status" value="1"/>
</dbReference>
<evidence type="ECO:0000313" key="5">
    <source>
        <dbReference type="EMBL" id="SPZ01648.1"/>
    </source>
</evidence>
<dbReference type="SUPFAM" id="SSF48008">
    <property type="entry name" value="GntR ligand-binding domain-like"/>
    <property type="match status" value="1"/>
</dbReference>
<proteinExistence type="predicted"/>
<evidence type="ECO:0000256" key="1">
    <source>
        <dbReference type="ARBA" id="ARBA00023015"/>
    </source>
</evidence>
<evidence type="ECO:0000259" key="4">
    <source>
        <dbReference type="PROSITE" id="PS50949"/>
    </source>
</evidence>
<dbReference type="Gene3D" id="1.10.10.10">
    <property type="entry name" value="Winged helix-like DNA-binding domain superfamily/Winged helix DNA-binding domain"/>
    <property type="match status" value="1"/>
</dbReference>
<dbReference type="EMBL" id="UAUE01000028">
    <property type="protein sequence ID" value="SPZ01648.1"/>
    <property type="molecule type" value="Genomic_DNA"/>
</dbReference>
<dbReference type="PRINTS" id="PR00035">
    <property type="entry name" value="HTHGNTR"/>
</dbReference>
<evidence type="ECO:0000256" key="2">
    <source>
        <dbReference type="ARBA" id="ARBA00023125"/>
    </source>
</evidence>
<dbReference type="GO" id="GO:0003700">
    <property type="term" value="F:DNA-binding transcription factor activity"/>
    <property type="evidence" value="ECO:0007669"/>
    <property type="project" value="InterPro"/>
</dbReference>
<dbReference type="Pfam" id="PF00392">
    <property type="entry name" value="GntR"/>
    <property type="match status" value="1"/>
</dbReference>
<dbReference type="InterPro" id="IPR008920">
    <property type="entry name" value="TF_FadR/GntR_C"/>
</dbReference>
<dbReference type="PANTHER" id="PTHR43537:SF45">
    <property type="entry name" value="GNTR FAMILY REGULATORY PROTEIN"/>
    <property type="match status" value="1"/>
</dbReference>
<dbReference type="InterPro" id="IPR011711">
    <property type="entry name" value="GntR_C"/>
</dbReference>
<protein>
    <submittedName>
        <fullName evidence="5">GntR-family transcriptional regulator</fullName>
    </submittedName>
</protein>
<dbReference type="Proteomes" id="UP000251485">
    <property type="component" value="Unassembled WGS sequence"/>
</dbReference>
<dbReference type="InterPro" id="IPR036390">
    <property type="entry name" value="WH_DNA-bd_sf"/>
</dbReference>
<dbReference type="Gene3D" id="1.20.120.530">
    <property type="entry name" value="GntR ligand-binding domain-like"/>
    <property type="match status" value="1"/>
</dbReference>
<dbReference type="GO" id="GO:0003677">
    <property type="term" value="F:DNA binding"/>
    <property type="evidence" value="ECO:0007669"/>
    <property type="project" value="UniProtKB-KW"/>
</dbReference>
<dbReference type="Pfam" id="PF07729">
    <property type="entry name" value="FCD"/>
    <property type="match status" value="1"/>
</dbReference>
<evidence type="ECO:0000313" key="6">
    <source>
        <dbReference type="Proteomes" id="UP000251485"/>
    </source>
</evidence>
<dbReference type="InterPro" id="IPR000524">
    <property type="entry name" value="Tscrpt_reg_HTH_GntR"/>
</dbReference>
<feature type="domain" description="HTH gntR-type" evidence="4">
    <location>
        <begin position="8"/>
        <end position="75"/>
    </location>
</feature>
<dbReference type="PROSITE" id="PS50949">
    <property type="entry name" value="HTH_GNTR"/>
    <property type="match status" value="1"/>
</dbReference>
<dbReference type="SMART" id="SM00895">
    <property type="entry name" value="FCD"/>
    <property type="match status" value="1"/>
</dbReference>
<evidence type="ECO:0000256" key="3">
    <source>
        <dbReference type="ARBA" id="ARBA00023163"/>
    </source>
</evidence>
<sequence>MQKKTSPQILCQKIADIIRQKITIGELPPGERLSEATLSEQLEISRNTLREVFRILTQEGLLTYKPNRGVFVSVPDMASIMDIYRVRRLIECDALRHAYPMHPAISRMQDNVNQAKMFRQQKDWNSVGTCNMHFHTAIVELSDSPRLFKQYQLILAELRLAFGLLNDPQLLHAPYIEKNEHILTLLMNGKAQEAAIEMESYLEISERTVLAAFFSPQHLLISTKNR</sequence>
<keyword evidence="1" id="KW-0805">Transcription regulation</keyword>
<organism evidence="5 6">
    <name type="scientific">Proteus mirabilis</name>
    <dbReference type="NCBI Taxonomy" id="584"/>
    <lineage>
        <taxon>Bacteria</taxon>
        <taxon>Pseudomonadati</taxon>
        <taxon>Pseudomonadota</taxon>
        <taxon>Gammaproteobacteria</taxon>
        <taxon>Enterobacterales</taxon>
        <taxon>Morganellaceae</taxon>
        <taxon>Proteus</taxon>
    </lineage>
</organism>
<keyword evidence="2" id="KW-0238">DNA-binding</keyword>
<dbReference type="SMART" id="SM00345">
    <property type="entry name" value="HTH_GNTR"/>
    <property type="match status" value="1"/>
</dbReference>
<dbReference type="AlphaFoldDB" id="A0A2X2C330"/>